<keyword evidence="3" id="KW-0031">Aminopeptidase</keyword>
<dbReference type="Pfam" id="PF03567">
    <property type="entry name" value="Sulfotransfer_2"/>
    <property type="match status" value="1"/>
</dbReference>
<sequence>MNDSQLSVANRLSILSSFQSRLSNTSNISSWDLWKIYQDKVFPLIRLRSLSDSNLLLSDTFTRVIFVRHPLERLASAYIDKITSLQNSSFSLYDDIRRIICRKFASFYLKPNETAFYHWKRMKSKMTNEPCEKVVPSFQHFLEYITSDSVIIDVHWQPYSSLCRVCTFKYNFIGKYETIQDDLNILMSRINLTSIDWNFDRRFSTGRTRKQYQSIKKETCSYPPDNISYLNKSMTNITDTSISELTHRLPTTVIPSHYQLYIDVGQLEQYLFQGTVDIDIQVNENINKIILNSVALNITKIEYQGNNSVSSIVNGLPEFNEGYEQVTIKFTQAINPGNGRLHIEFNGIISEQLHGFYRTKDNNQIGACTQFEPGYARQAFPCFDEPLFKAKFTISIRAPKHLTTLSNMPIKSQRNDGDHTCIYEFDTTPIMSTYLVAYVIGAYDYVETHDSNNVQIRVYTPVGKKERGLFALHTTAKILPFYAEYFGIKYPLSKVDLIAIADFGSGAMENWGLITSHETYLLVDSQNTTQETKQEVALIVAHELAHQWFGNLVTMECFATWIQFLAIDHVYPEYDIWTQFVSDILATCMIPDALYNSHPIEIPIKKPTDINEIFDDITYEKGSSVIRLLHAYIGDEAFRSGLQNYLAEYAYKNTITENLWSHLSQTSKRPHLSDILSTWTKQMGYPLLNVRQEQQGNNRLLTIEQTRFLADGTIDDKLKWKIPINICTKSNPNEPIHQLYLDEEKKQEFVLEKVTETDWIKLNLFSVGIYRVNYPQSMLDALIPGIQDHTLSPQDRFGIQTDVYALARSGHINYVDYLRLLRHAYKHEDNLTVWKSILKQLTDLNSIIDYAHIDNIKKYFQTYICDLLSNIYNKLEWDPLPNEGLQAAMLRDLILIQMGINGHNKTREEAHKRFQILLNSNNQNHHSINPNIRAGIYLTVAKTGNQEIFEQLKSLYRKADTQEESIRLLTALCRFDDEMIQRQALEYIWNRNEVRKQDHLKAFVSLASYNRKGCEITWKYMQDNWNKIEDIYGEHDTHLIHFVEHVPSHFVTEERAEEVRKFHIDHPNPLLDRPVKKVLEQINIRRLVLERHEHTIHQFLIT</sequence>
<dbReference type="GO" id="GO:0008146">
    <property type="term" value="F:sulfotransferase activity"/>
    <property type="evidence" value="ECO:0007669"/>
    <property type="project" value="InterPro"/>
</dbReference>
<dbReference type="Gene3D" id="2.60.40.1730">
    <property type="entry name" value="tricorn interacting facor f3 domain"/>
    <property type="match status" value="1"/>
</dbReference>
<keyword evidence="4" id="KW-0963">Cytoplasm</keyword>
<dbReference type="Pfam" id="PF17900">
    <property type="entry name" value="Peptidase_M1_N"/>
    <property type="match status" value="1"/>
</dbReference>
<proteinExistence type="inferred from homology"/>
<feature type="site" description="Transition state stabilizer" evidence="16">
    <location>
        <position position="619"/>
    </location>
</feature>
<dbReference type="SUPFAM" id="SSF63737">
    <property type="entry name" value="Leukotriene A4 hydrolase N-terminal domain"/>
    <property type="match status" value="1"/>
</dbReference>
<dbReference type="GO" id="GO:0008270">
    <property type="term" value="F:zinc ion binding"/>
    <property type="evidence" value="ECO:0007669"/>
    <property type="project" value="InterPro"/>
</dbReference>
<dbReference type="CDD" id="cd09601">
    <property type="entry name" value="M1_APN-Q_like"/>
    <property type="match status" value="1"/>
</dbReference>
<evidence type="ECO:0000313" key="20">
    <source>
        <dbReference type="EMBL" id="CAF3896068.1"/>
    </source>
</evidence>
<comment type="subcellular location">
    <subcellularLocation>
        <location evidence="1">Cytoplasm</location>
    </subcellularLocation>
</comment>
<evidence type="ECO:0000256" key="11">
    <source>
        <dbReference type="ARBA" id="ARBA00066316"/>
    </source>
</evidence>
<keyword evidence="7" id="KW-0378">Hydrolase</keyword>
<dbReference type="InterPro" id="IPR034016">
    <property type="entry name" value="M1_APN-typ"/>
</dbReference>
<keyword evidence="8 15" id="KW-0862">Zinc</keyword>
<dbReference type="Proteomes" id="UP000663874">
    <property type="component" value="Unassembled WGS sequence"/>
</dbReference>
<dbReference type="GO" id="GO:0070006">
    <property type="term" value="F:metalloaminopeptidase activity"/>
    <property type="evidence" value="ECO:0007669"/>
    <property type="project" value="TreeGrafter"/>
</dbReference>
<dbReference type="GO" id="GO:0016020">
    <property type="term" value="C:membrane"/>
    <property type="evidence" value="ECO:0007669"/>
    <property type="project" value="InterPro"/>
</dbReference>
<dbReference type="InterPro" id="IPR050344">
    <property type="entry name" value="Peptidase_M1_aminopeptidases"/>
</dbReference>
<name>A0A819HC63_9BILA</name>
<evidence type="ECO:0000256" key="7">
    <source>
        <dbReference type="ARBA" id="ARBA00022801"/>
    </source>
</evidence>
<keyword evidence="5" id="KW-0645">Protease</keyword>
<comment type="cofactor">
    <cofactor evidence="15">
        <name>Zn(2+)</name>
        <dbReference type="ChEBI" id="CHEBI:29105"/>
    </cofactor>
    <text evidence="15">Binds 1 zinc ion per subunit.</text>
</comment>
<dbReference type="GO" id="GO:0005737">
    <property type="term" value="C:cytoplasm"/>
    <property type="evidence" value="ECO:0007669"/>
    <property type="project" value="UniProtKB-SubCell"/>
</dbReference>
<organism evidence="20 21">
    <name type="scientific">Rotaria sordida</name>
    <dbReference type="NCBI Taxonomy" id="392033"/>
    <lineage>
        <taxon>Eukaryota</taxon>
        <taxon>Metazoa</taxon>
        <taxon>Spiralia</taxon>
        <taxon>Gnathifera</taxon>
        <taxon>Rotifera</taxon>
        <taxon>Eurotatoria</taxon>
        <taxon>Bdelloidea</taxon>
        <taxon>Philodinida</taxon>
        <taxon>Philodinidae</taxon>
        <taxon>Rotaria</taxon>
    </lineage>
</organism>
<dbReference type="FunFam" id="2.60.40.1910:FF:000002">
    <property type="entry name" value="Aminopeptidase"/>
    <property type="match status" value="1"/>
</dbReference>
<dbReference type="InterPro" id="IPR045357">
    <property type="entry name" value="Aminopeptidase_N-like_N"/>
</dbReference>
<evidence type="ECO:0000259" key="17">
    <source>
        <dbReference type="Pfam" id="PF01433"/>
    </source>
</evidence>
<evidence type="ECO:0000256" key="6">
    <source>
        <dbReference type="ARBA" id="ARBA00022723"/>
    </source>
</evidence>
<feature type="active site" description="Proton acceptor" evidence="14">
    <location>
        <position position="543"/>
    </location>
</feature>
<dbReference type="InterPro" id="IPR014782">
    <property type="entry name" value="Peptidase_M1_dom"/>
</dbReference>
<feature type="domain" description="Peptidase M1 membrane alanine aminopeptidase" evidence="17">
    <location>
        <begin position="470"/>
        <end position="679"/>
    </location>
</feature>
<evidence type="ECO:0000256" key="9">
    <source>
        <dbReference type="ARBA" id="ARBA00023049"/>
    </source>
</evidence>
<evidence type="ECO:0000256" key="10">
    <source>
        <dbReference type="ARBA" id="ARBA00052895"/>
    </source>
</evidence>
<dbReference type="Pfam" id="PF11838">
    <property type="entry name" value="ERAP1_C"/>
    <property type="match status" value="1"/>
</dbReference>
<evidence type="ECO:0000256" key="15">
    <source>
        <dbReference type="PIRSR" id="PIRSR634016-3"/>
    </source>
</evidence>
<accession>A0A819HC63</accession>
<dbReference type="Gene3D" id="1.10.390.10">
    <property type="entry name" value="Neutral Protease Domain 2"/>
    <property type="match status" value="1"/>
</dbReference>
<evidence type="ECO:0000256" key="3">
    <source>
        <dbReference type="ARBA" id="ARBA00022438"/>
    </source>
</evidence>
<keyword evidence="9" id="KW-0482">Metalloprotease</keyword>
<comment type="catalytic activity">
    <reaction evidence="10">
        <text>Release of an N-terminal amino acid, preferentially alanine, from a wide range of peptides, amides and arylamides.</text>
        <dbReference type="EC" id="3.4.11.14"/>
    </reaction>
</comment>
<evidence type="ECO:0000256" key="16">
    <source>
        <dbReference type="PIRSR" id="PIRSR634016-4"/>
    </source>
</evidence>
<dbReference type="Gene3D" id="1.25.50.20">
    <property type="match status" value="1"/>
</dbReference>
<evidence type="ECO:0000256" key="12">
    <source>
        <dbReference type="ARBA" id="ARBA00074113"/>
    </source>
</evidence>
<dbReference type="InterPro" id="IPR027268">
    <property type="entry name" value="Peptidase_M4/M1_CTD_sf"/>
</dbReference>
<dbReference type="GO" id="GO:0005615">
    <property type="term" value="C:extracellular space"/>
    <property type="evidence" value="ECO:0007669"/>
    <property type="project" value="TreeGrafter"/>
</dbReference>
<reference evidence="20" key="1">
    <citation type="submission" date="2021-02" db="EMBL/GenBank/DDBJ databases">
        <authorList>
            <person name="Nowell W R."/>
        </authorList>
    </citation>
    <scope>NUCLEOTIDE SEQUENCE</scope>
</reference>
<dbReference type="PRINTS" id="PR00756">
    <property type="entry name" value="ALADIPTASE"/>
</dbReference>
<evidence type="ECO:0000313" key="21">
    <source>
        <dbReference type="Proteomes" id="UP000663874"/>
    </source>
</evidence>
<feature type="domain" description="ERAP1-like C-terminal" evidence="18">
    <location>
        <begin position="759"/>
        <end position="1083"/>
    </location>
</feature>
<dbReference type="FunFam" id="1.10.390.10:FF:000001">
    <property type="entry name" value="Aminopeptidase"/>
    <property type="match status" value="1"/>
</dbReference>
<dbReference type="InterPro" id="IPR024571">
    <property type="entry name" value="ERAP1-like_C_dom"/>
</dbReference>
<feature type="binding site" evidence="15">
    <location>
        <position position="542"/>
    </location>
    <ligand>
        <name>Zn(2+)</name>
        <dbReference type="ChEBI" id="CHEBI:29105"/>
        <note>catalytic</note>
    </ligand>
</feature>
<dbReference type="GO" id="GO:0006508">
    <property type="term" value="P:proteolysis"/>
    <property type="evidence" value="ECO:0007669"/>
    <property type="project" value="UniProtKB-KW"/>
</dbReference>
<evidence type="ECO:0000256" key="14">
    <source>
        <dbReference type="PIRSR" id="PIRSR634016-1"/>
    </source>
</evidence>
<dbReference type="SUPFAM" id="SSF55486">
    <property type="entry name" value="Metalloproteases ('zincins'), catalytic domain"/>
    <property type="match status" value="1"/>
</dbReference>
<evidence type="ECO:0000256" key="13">
    <source>
        <dbReference type="ARBA" id="ARBA00081993"/>
    </source>
</evidence>
<dbReference type="InterPro" id="IPR042097">
    <property type="entry name" value="Aminopeptidase_N-like_N_sf"/>
</dbReference>
<evidence type="ECO:0000256" key="5">
    <source>
        <dbReference type="ARBA" id="ARBA00022670"/>
    </source>
</evidence>
<dbReference type="GO" id="GO:0043171">
    <property type="term" value="P:peptide catabolic process"/>
    <property type="evidence" value="ECO:0007669"/>
    <property type="project" value="TreeGrafter"/>
</dbReference>
<dbReference type="EC" id="3.4.11.14" evidence="11"/>
<feature type="binding site" evidence="15">
    <location>
        <position position="546"/>
    </location>
    <ligand>
        <name>Zn(2+)</name>
        <dbReference type="ChEBI" id="CHEBI:29105"/>
        <note>catalytic</note>
    </ligand>
</feature>
<evidence type="ECO:0000259" key="19">
    <source>
        <dbReference type="Pfam" id="PF17900"/>
    </source>
</evidence>
<feature type="domain" description="Aminopeptidase N-like N-terminal" evidence="19">
    <location>
        <begin position="255"/>
        <end position="435"/>
    </location>
</feature>
<dbReference type="EMBL" id="CAJOBE010003704">
    <property type="protein sequence ID" value="CAF3896068.1"/>
    <property type="molecule type" value="Genomic_DNA"/>
</dbReference>
<feature type="binding site" evidence="15">
    <location>
        <position position="556"/>
    </location>
    <ligand>
        <name>Zn(2+)</name>
        <dbReference type="ChEBI" id="CHEBI:29105"/>
        <note>catalytic</note>
    </ligand>
</feature>
<keyword evidence="6 15" id="KW-0479">Metal-binding</keyword>
<evidence type="ECO:0000256" key="1">
    <source>
        <dbReference type="ARBA" id="ARBA00004496"/>
    </source>
</evidence>
<evidence type="ECO:0000256" key="4">
    <source>
        <dbReference type="ARBA" id="ARBA00022490"/>
    </source>
</evidence>
<dbReference type="PANTHER" id="PTHR11533:SF174">
    <property type="entry name" value="PUROMYCIN-SENSITIVE AMINOPEPTIDASE-RELATED"/>
    <property type="match status" value="1"/>
</dbReference>
<dbReference type="AlphaFoldDB" id="A0A819HC63"/>
<dbReference type="Pfam" id="PF01433">
    <property type="entry name" value="Peptidase_M1"/>
    <property type="match status" value="1"/>
</dbReference>
<dbReference type="Gene3D" id="2.60.40.1910">
    <property type="match status" value="1"/>
</dbReference>
<evidence type="ECO:0000259" key="18">
    <source>
        <dbReference type="Pfam" id="PF11838"/>
    </source>
</evidence>
<dbReference type="GO" id="GO:0016285">
    <property type="term" value="F:alanyl aminopeptidase activity"/>
    <property type="evidence" value="ECO:0007669"/>
    <property type="project" value="UniProtKB-EC"/>
</dbReference>
<dbReference type="PANTHER" id="PTHR11533">
    <property type="entry name" value="PROTEASE M1 ZINC METALLOPROTEASE"/>
    <property type="match status" value="1"/>
</dbReference>
<dbReference type="InterPro" id="IPR005331">
    <property type="entry name" value="Sulfotransferase"/>
</dbReference>
<protein>
    <recommendedName>
        <fullName evidence="12">Puromycin-sensitive aminopeptidase</fullName>
        <ecNumber evidence="11">3.4.11.14</ecNumber>
    </recommendedName>
    <alternativeName>
        <fullName evidence="13">Cytosol alanyl aminopeptidase</fullName>
    </alternativeName>
</protein>
<comment type="caution">
    <text evidence="20">The sequence shown here is derived from an EMBL/GenBank/DDBJ whole genome shotgun (WGS) entry which is preliminary data.</text>
</comment>
<dbReference type="InterPro" id="IPR001930">
    <property type="entry name" value="Peptidase_M1"/>
</dbReference>
<comment type="similarity">
    <text evidence="2">Belongs to the peptidase M1 family.</text>
</comment>
<evidence type="ECO:0000256" key="8">
    <source>
        <dbReference type="ARBA" id="ARBA00022833"/>
    </source>
</evidence>
<evidence type="ECO:0000256" key="2">
    <source>
        <dbReference type="ARBA" id="ARBA00010136"/>
    </source>
</evidence>
<gene>
    <name evidence="20" type="ORF">FNK824_LOCUS20317</name>
</gene>
<dbReference type="GO" id="GO:0042277">
    <property type="term" value="F:peptide binding"/>
    <property type="evidence" value="ECO:0007669"/>
    <property type="project" value="TreeGrafter"/>
</dbReference>